<keyword evidence="2" id="KW-0444">Lipid biosynthesis</keyword>
<keyword evidence="5 7" id="KW-0012">Acyltransferase</keyword>
<reference evidence="7 8" key="1">
    <citation type="submission" date="2020-08" db="EMBL/GenBank/DDBJ databases">
        <title>Edaphobacter telluris sp. nov. and Acidobacterium dinghuensis sp. nov., two acidobacteria isolated from forest soil.</title>
        <authorList>
            <person name="Fu J."/>
            <person name="Qiu L."/>
        </authorList>
    </citation>
    <scope>NUCLEOTIDE SEQUENCE [LARGE SCALE GENOMIC DNA]</scope>
    <source>
        <strain evidence="7">4Y35</strain>
    </source>
</reference>
<dbReference type="Pfam" id="PF01553">
    <property type="entry name" value="Acyltransferase"/>
    <property type="match status" value="1"/>
</dbReference>
<dbReference type="GO" id="GO:0006654">
    <property type="term" value="P:phosphatidic acid biosynthetic process"/>
    <property type="evidence" value="ECO:0007669"/>
    <property type="project" value="TreeGrafter"/>
</dbReference>
<organism evidence="7 8">
    <name type="scientific">Alloacidobacterium dinghuense</name>
    <dbReference type="NCBI Taxonomy" id="2763107"/>
    <lineage>
        <taxon>Bacteria</taxon>
        <taxon>Pseudomonadati</taxon>
        <taxon>Acidobacteriota</taxon>
        <taxon>Terriglobia</taxon>
        <taxon>Terriglobales</taxon>
        <taxon>Acidobacteriaceae</taxon>
        <taxon>Alloacidobacterium</taxon>
    </lineage>
</organism>
<evidence type="ECO:0000256" key="1">
    <source>
        <dbReference type="ARBA" id="ARBA00005189"/>
    </source>
</evidence>
<dbReference type="RefSeq" id="WP_186743334.1">
    <property type="nucleotide sequence ID" value="NZ_CP060394.1"/>
</dbReference>
<dbReference type="CDD" id="cd07989">
    <property type="entry name" value="LPLAT_AGPAT-like"/>
    <property type="match status" value="1"/>
</dbReference>
<evidence type="ECO:0000256" key="4">
    <source>
        <dbReference type="ARBA" id="ARBA00023098"/>
    </source>
</evidence>
<dbReference type="Proteomes" id="UP000515312">
    <property type="component" value="Chromosome"/>
</dbReference>
<feature type="domain" description="Phospholipid/glycerol acyltransferase" evidence="6">
    <location>
        <begin position="35"/>
        <end position="147"/>
    </location>
</feature>
<dbReference type="KEGG" id="adin:H7849_25955"/>
<accession>A0A7G8BIK9</accession>
<dbReference type="SMART" id="SM00563">
    <property type="entry name" value="PlsC"/>
    <property type="match status" value="1"/>
</dbReference>
<dbReference type="PANTHER" id="PTHR10434">
    <property type="entry name" value="1-ACYL-SN-GLYCEROL-3-PHOSPHATE ACYLTRANSFERASE"/>
    <property type="match status" value="1"/>
</dbReference>
<evidence type="ECO:0000313" key="8">
    <source>
        <dbReference type="Proteomes" id="UP000515312"/>
    </source>
</evidence>
<evidence type="ECO:0000256" key="5">
    <source>
        <dbReference type="ARBA" id="ARBA00023315"/>
    </source>
</evidence>
<dbReference type="EMBL" id="CP060394">
    <property type="protein sequence ID" value="QNI32379.1"/>
    <property type="molecule type" value="Genomic_DNA"/>
</dbReference>
<evidence type="ECO:0000256" key="2">
    <source>
        <dbReference type="ARBA" id="ARBA00022516"/>
    </source>
</evidence>
<keyword evidence="8" id="KW-1185">Reference proteome</keyword>
<dbReference type="InterPro" id="IPR002123">
    <property type="entry name" value="Plipid/glycerol_acylTrfase"/>
</dbReference>
<protein>
    <submittedName>
        <fullName evidence="7">1-acyl-sn-glycerol-3-phosphate acyltransferase</fullName>
    </submittedName>
</protein>
<sequence length="230" mass="25404">MTLADRAEWMQASCALVLRRLSIALTIEGPLPSSGLVVSNHLTYFDILLHAAAGPRIFVSKADVRLWPLFGWLARCGGTIFITRGSRSGATEAAISVEYALRSGVTVVLFPEGTSTDGTTLLPFHSFLFEPAVEAEALVTASALNYDAKGVEERDLCYYGDMQFVPNLVEVFEHEGIRSRIRYDSRPRVYSSRKHAANDTWERVARLRLRASLDPLSDSPWHTTMAGGAR</sequence>
<keyword evidence="4" id="KW-0443">Lipid metabolism</keyword>
<evidence type="ECO:0000313" key="7">
    <source>
        <dbReference type="EMBL" id="QNI32379.1"/>
    </source>
</evidence>
<dbReference type="SUPFAM" id="SSF69593">
    <property type="entry name" value="Glycerol-3-phosphate (1)-acyltransferase"/>
    <property type="match status" value="1"/>
</dbReference>
<dbReference type="AlphaFoldDB" id="A0A7G8BIK9"/>
<evidence type="ECO:0000256" key="3">
    <source>
        <dbReference type="ARBA" id="ARBA00022679"/>
    </source>
</evidence>
<comment type="pathway">
    <text evidence="1">Lipid metabolism.</text>
</comment>
<proteinExistence type="predicted"/>
<dbReference type="GO" id="GO:0003841">
    <property type="term" value="F:1-acylglycerol-3-phosphate O-acyltransferase activity"/>
    <property type="evidence" value="ECO:0007669"/>
    <property type="project" value="TreeGrafter"/>
</dbReference>
<keyword evidence="3 7" id="KW-0808">Transferase</keyword>
<evidence type="ECO:0000259" key="6">
    <source>
        <dbReference type="SMART" id="SM00563"/>
    </source>
</evidence>
<name>A0A7G8BIK9_9BACT</name>
<dbReference type="PANTHER" id="PTHR10434:SF64">
    <property type="entry name" value="1-ACYL-SN-GLYCEROL-3-PHOSPHATE ACYLTRANSFERASE-RELATED"/>
    <property type="match status" value="1"/>
</dbReference>
<gene>
    <name evidence="7" type="ORF">H7849_25955</name>
</gene>